<accession>A0A1G7IZS3</accession>
<proteinExistence type="predicted"/>
<dbReference type="GO" id="GO:0004061">
    <property type="term" value="F:arylformamidase activity"/>
    <property type="evidence" value="ECO:0007669"/>
    <property type="project" value="InterPro"/>
</dbReference>
<dbReference type="SUPFAM" id="SSF102198">
    <property type="entry name" value="Putative cyclase"/>
    <property type="match status" value="1"/>
</dbReference>
<evidence type="ECO:0000313" key="1">
    <source>
        <dbReference type="EMBL" id="SDF18096.1"/>
    </source>
</evidence>
<dbReference type="PANTHER" id="PTHR31118">
    <property type="entry name" value="CYCLASE-LIKE PROTEIN 2"/>
    <property type="match status" value="1"/>
</dbReference>
<evidence type="ECO:0000313" key="2">
    <source>
        <dbReference type="Proteomes" id="UP000198994"/>
    </source>
</evidence>
<dbReference type="InterPro" id="IPR007325">
    <property type="entry name" value="KFase/CYL"/>
</dbReference>
<dbReference type="Proteomes" id="UP000198994">
    <property type="component" value="Unassembled WGS sequence"/>
</dbReference>
<dbReference type="Gene3D" id="3.50.30.50">
    <property type="entry name" value="Putative cyclase"/>
    <property type="match status" value="1"/>
</dbReference>
<dbReference type="EMBL" id="FNAV01000014">
    <property type="protein sequence ID" value="SDF18096.1"/>
    <property type="molecule type" value="Genomic_DNA"/>
</dbReference>
<keyword evidence="2" id="KW-1185">Reference proteome</keyword>
<reference evidence="2" key="1">
    <citation type="submission" date="2016-10" db="EMBL/GenBank/DDBJ databases">
        <authorList>
            <person name="Varghese N."/>
            <person name="Submissions S."/>
        </authorList>
    </citation>
    <scope>NUCLEOTIDE SEQUENCE [LARGE SCALE GENOMIC DNA]</scope>
    <source>
        <strain evidence="2">DSM 10146</strain>
    </source>
</reference>
<dbReference type="GO" id="GO:0019441">
    <property type="term" value="P:L-tryptophan catabolic process to kynurenine"/>
    <property type="evidence" value="ECO:0007669"/>
    <property type="project" value="InterPro"/>
</dbReference>
<sequence>MDIVDLSMTVGPHFRWAPEISVKGDKSAGDQFRVTRLATTCHGFSHVDAQAHFIADGPTIESTPLDRVVGPCRIFDLSGVQPDEEIGPETLAAADPGGNPGEILLLATQWDTKRDCQTREFWTEAPWLNRAASEYLLALAPTAVAVDFPQDYPIRLLLDGIRVPDEEHVTHDVLLRAGVTLIEYVVNTAALKGKRTWLCAAPLKVGNADGAPARIFAIEDMPGTPGGAAS</sequence>
<dbReference type="InterPro" id="IPR037175">
    <property type="entry name" value="KFase_sf"/>
</dbReference>
<dbReference type="Pfam" id="PF04199">
    <property type="entry name" value="Cyclase"/>
    <property type="match status" value="1"/>
</dbReference>
<gene>
    <name evidence="1" type="ORF">SAMN04488105_1149</name>
</gene>
<organism evidence="1 2">
    <name type="scientific">Salipiger thiooxidans</name>
    <dbReference type="NCBI Taxonomy" id="282683"/>
    <lineage>
        <taxon>Bacteria</taxon>
        <taxon>Pseudomonadati</taxon>
        <taxon>Pseudomonadota</taxon>
        <taxon>Alphaproteobacteria</taxon>
        <taxon>Rhodobacterales</taxon>
        <taxon>Roseobacteraceae</taxon>
        <taxon>Salipiger</taxon>
    </lineage>
</organism>
<dbReference type="OrthoDB" id="9777007at2"/>
<dbReference type="STRING" id="282683.SAMN04488105_1149"/>
<name>A0A1G7IZS3_9RHOB</name>
<protein>
    <submittedName>
        <fullName evidence="1">Kynurenine formamidase</fullName>
    </submittedName>
</protein>
<dbReference type="PANTHER" id="PTHR31118:SF32">
    <property type="entry name" value="KYNURENINE FORMAMIDASE"/>
    <property type="match status" value="1"/>
</dbReference>
<dbReference type="RefSeq" id="WP_089962333.1">
    <property type="nucleotide sequence ID" value="NZ_FNAV01000014.1"/>
</dbReference>
<dbReference type="AlphaFoldDB" id="A0A1G7IZS3"/>